<dbReference type="InterPro" id="IPR000639">
    <property type="entry name" value="Epox_hydrolase-like"/>
</dbReference>
<keyword evidence="2" id="KW-0378">Hydrolase</keyword>
<dbReference type="PANTHER" id="PTHR43798">
    <property type="entry name" value="MONOACYLGLYCEROL LIPASE"/>
    <property type="match status" value="1"/>
</dbReference>
<dbReference type="Proteomes" id="UP000322887">
    <property type="component" value="Chromosome"/>
</dbReference>
<dbReference type="PRINTS" id="PR00111">
    <property type="entry name" value="ABHYDROLASE"/>
</dbReference>
<dbReference type="GO" id="GO:0016787">
    <property type="term" value="F:hydrolase activity"/>
    <property type="evidence" value="ECO:0007669"/>
    <property type="project" value="UniProtKB-KW"/>
</dbReference>
<feature type="domain" description="AB hydrolase-1" evidence="1">
    <location>
        <begin position="39"/>
        <end position="269"/>
    </location>
</feature>
<evidence type="ECO:0000259" key="1">
    <source>
        <dbReference type="Pfam" id="PF00561"/>
    </source>
</evidence>
<sequence>MLAIDSGIMGPKDRNMHQKLVEQNVNGIRMRALIAGSGPPLLLVHGFPLSHKMWLPQIEYFQSRHTVIAPDLRGFGESDISSGIVTMEQHARDLNSLLKELNIEDPVVFCGLSMGGYIAWEFWKHFADQLHALILCDTRADADSEEGVNNRLKMADLVLRHGPEAISTAMIPNLISESSQQKQPHISENLIAMIEAADSEGIAASQKGMAARSDYSNQIENIRIPTLFIVGSDDRLTPPEIMLRMSSQVPGSKYFEVGKVGHMAPMEAPEAVNREIDHFLTSSNF</sequence>
<accession>A0ABX5YZK6</accession>
<dbReference type="Pfam" id="PF00561">
    <property type="entry name" value="Abhydrolase_1"/>
    <property type="match status" value="1"/>
</dbReference>
<dbReference type="PRINTS" id="PR00412">
    <property type="entry name" value="EPOXHYDRLASE"/>
</dbReference>
<dbReference type="SUPFAM" id="SSF53474">
    <property type="entry name" value="alpha/beta-Hydrolases"/>
    <property type="match status" value="1"/>
</dbReference>
<organism evidence="2 3">
    <name type="scientific">Gimesia maris</name>
    <dbReference type="NCBI Taxonomy" id="122"/>
    <lineage>
        <taxon>Bacteria</taxon>
        <taxon>Pseudomonadati</taxon>
        <taxon>Planctomycetota</taxon>
        <taxon>Planctomycetia</taxon>
        <taxon>Planctomycetales</taxon>
        <taxon>Planctomycetaceae</taxon>
        <taxon>Gimesia</taxon>
    </lineage>
</organism>
<gene>
    <name evidence="2" type="primary">ydjP</name>
    <name evidence="2" type="ORF">GmarT_58830</name>
</gene>
<name>A0ABX5YZK6_9PLAN</name>
<dbReference type="Gene3D" id="3.40.50.1820">
    <property type="entry name" value="alpha/beta hydrolase"/>
    <property type="match status" value="1"/>
</dbReference>
<evidence type="ECO:0000313" key="2">
    <source>
        <dbReference type="EMBL" id="QEG19974.1"/>
    </source>
</evidence>
<protein>
    <submittedName>
        <fullName evidence="2">AB hydrolase superfamily protein YdjP</fullName>
        <ecNumber evidence="2">3.-.-.-</ecNumber>
    </submittedName>
</protein>
<keyword evidence="3" id="KW-1185">Reference proteome</keyword>
<dbReference type="InterPro" id="IPR050266">
    <property type="entry name" value="AB_hydrolase_sf"/>
</dbReference>
<reference evidence="2 3" key="1">
    <citation type="submission" date="2019-08" db="EMBL/GenBank/DDBJ databases">
        <title>Deep-cultivation of Planctomycetes and their phenomic and genomic characterization uncovers novel biology.</title>
        <authorList>
            <person name="Wiegand S."/>
            <person name="Jogler M."/>
            <person name="Boedeker C."/>
            <person name="Pinto D."/>
            <person name="Vollmers J."/>
            <person name="Rivas-Marin E."/>
            <person name="Kohn T."/>
            <person name="Peeters S.H."/>
            <person name="Heuer A."/>
            <person name="Rast P."/>
            <person name="Oberbeckmann S."/>
            <person name="Bunk B."/>
            <person name="Jeske O."/>
            <person name="Meyerdierks A."/>
            <person name="Storesund J.E."/>
            <person name="Kallscheuer N."/>
            <person name="Luecker S."/>
            <person name="Lage O.M."/>
            <person name="Pohl T."/>
            <person name="Merkel B.J."/>
            <person name="Hornburger P."/>
            <person name="Mueller R.-W."/>
            <person name="Bruemmer F."/>
            <person name="Labrenz M."/>
            <person name="Spormann A.M."/>
            <person name="Op den Camp H."/>
            <person name="Overmann J."/>
            <person name="Amann R."/>
            <person name="Jetten M.S.M."/>
            <person name="Mascher T."/>
            <person name="Medema M.H."/>
            <person name="Devos D.P."/>
            <person name="Kaster A.-K."/>
            <person name="Ovreas L."/>
            <person name="Rohde M."/>
            <person name="Galperin M.Y."/>
            <person name="Jogler C."/>
        </authorList>
    </citation>
    <scope>NUCLEOTIDE SEQUENCE [LARGE SCALE GENOMIC DNA]</scope>
    <source>
        <strain evidence="2 3">DSM 8797</strain>
    </source>
</reference>
<dbReference type="InterPro" id="IPR029058">
    <property type="entry name" value="AB_hydrolase_fold"/>
</dbReference>
<dbReference type="EC" id="3.-.-.-" evidence="2"/>
<dbReference type="InterPro" id="IPR000073">
    <property type="entry name" value="AB_hydrolase_1"/>
</dbReference>
<proteinExistence type="predicted"/>
<evidence type="ECO:0000313" key="3">
    <source>
        <dbReference type="Proteomes" id="UP000322887"/>
    </source>
</evidence>
<dbReference type="EMBL" id="CP042910">
    <property type="protein sequence ID" value="QEG19974.1"/>
    <property type="molecule type" value="Genomic_DNA"/>
</dbReference>